<sequence length="68" mass="7266">MTCHYLCMFVLSSSSRGVHHKSLTYADEQGGSGLSVISPSLQKSGCTSNCKNGKIKKVYAGLQICILV</sequence>
<evidence type="ECO:0000313" key="1">
    <source>
        <dbReference type="EMBL" id="JAE05287.1"/>
    </source>
</evidence>
<reference evidence="1" key="1">
    <citation type="submission" date="2014-09" db="EMBL/GenBank/DDBJ databases">
        <authorList>
            <person name="Magalhaes I.L.F."/>
            <person name="Oliveira U."/>
            <person name="Santos F.R."/>
            <person name="Vidigal T.H.D.A."/>
            <person name="Brescovit A.D."/>
            <person name="Santos A.J."/>
        </authorList>
    </citation>
    <scope>NUCLEOTIDE SEQUENCE</scope>
    <source>
        <tissue evidence="1">Shoot tissue taken approximately 20 cm above the soil surface</tissue>
    </source>
</reference>
<proteinExistence type="predicted"/>
<reference evidence="1" key="2">
    <citation type="journal article" date="2015" name="Data Brief">
        <title>Shoot transcriptome of the giant reed, Arundo donax.</title>
        <authorList>
            <person name="Barrero R.A."/>
            <person name="Guerrero F.D."/>
            <person name="Moolhuijzen P."/>
            <person name="Goolsby J.A."/>
            <person name="Tidwell J."/>
            <person name="Bellgard S.E."/>
            <person name="Bellgard M.I."/>
        </authorList>
    </citation>
    <scope>NUCLEOTIDE SEQUENCE</scope>
    <source>
        <tissue evidence="1">Shoot tissue taken approximately 20 cm above the soil surface</tissue>
    </source>
</reference>
<dbReference type="EMBL" id="GBRH01192609">
    <property type="protein sequence ID" value="JAE05287.1"/>
    <property type="molecule type" value="Transcribed_RNA"/>
</dbReference>
<organism evidence="1">
    <name type="scientific">Arundo donax</name>
    <name type="common">Giant reed</name>
    <name type="synonym">Donax arundinaceus</name>
    <dbReference type="NCBI Taxonomy" id="35708"/>
    <lineage>
        <taxon>Eukaryota</taxon>
        <taxon>Viridiplantae</taxon>
        <taxon>Streptophyta</taxon>
        <taxon>Embryophyta</taxon>
        <taxon>Tracheophyta</taxon>
        <taxon>Spermatophyta</taxon>
        <taxon>Magnoliopsida</taxon>
        <taxon>Liliopsida</taxon>
        <taxon>Poales</taxon>
        <taxon>Poaceae</taxon>
        <taxon>PACMAD clade</taxon>
        <taxon>Arundinoideae</taxon>
        <taxon>Arundineae</taxon>
        <taxon>Arundo</taxon>
    </lineage>
</organism>
<name>A0A0A9EYW8_ARUDO</name>
<dbReference type="AlphaFoldDB" id="A0A0A9EYW8"/>
<protein>
    <submittedName>
        <fullName evidence="1">Uncharacterized protein</fullName>
    </submittedName>
</protein>
<accession>A0A0A9EYW8</accession>